<sequence length="366" mass="39137">MSDPSHDMETSLTRQQAEAQLFGTRGGTCLFAPIRHHSPACAWMLRAMIHDHKPEVILIEAPADLAKHIPHLTDPDTILPVAIATMGSETDGARSVGYYPFSQTSPETIAIHEAAGIGAEVRFIDLPAGARSGTGPVYQPEDAFGSAAFIASACAKLGLRDGAELWDHLFETRLGQDDWRGFFADVHAYCWSLRQTTPDAQIASDDTLPREAAMRAHIADAKGRRMVVVTGGFHTPALIDEAEKTPLPASTPVESYLIAYGEEALDALSGYAAGLRYPGWYARAMQAAEAAAGPPDWDALLLETGTGFAATMAASKRRIAQPQLVEMLAMAQGLARMKGREAAMLPDLFDGARSALIKGQSGVGEP</sequence>
<evidence type="ECO:0000313" key="2">
    <source>
        <dbReference type="Proteomes" id="UP000530268"/>
    </source>
</evidence>
<gene>
    <name evidence="1" type="ORF">GGR95_002619</name>
</gene>
<proteinExistence type="predicted"/>
<accession>A0A7W6H2M2</accession>
<dbReference type="Pfam" id="PF18934">
    <property type="entry name" value="DUF5682"/>
    <property type="match status" value="1"/>
</dbReference>
<organism evidence="1 2">
    <name type="scientific">Sulfitobacter undariae</name>
    <dbReference type="NCBI Taxonomy" id="1563671"/>
    <lineage>
        <taxon>Bacteria</taxon>
        <taxon>Pseudomonadati</taxon>
        <taxon>Pseudomonadota</taxon>
        <taxon>Alphaproteobacteria</taxon>
        <taxon>Rhodobacterales</taxon>
        <taxon>Roseobacteraceae</taxon>
        <taxon>Sulfitobacter</taxon>
    </lineage>
</organism>
<comment type="caution">
    <text evidence="1">The sequence shown here is derived from an EMBL/GenBank/DDBJ whole genome shotgun (WGS) entry which is preliminary data.</text>
</comment>
<name>A0A7W6H2M2_9RHOB</name>
<reference evidence="1 2" key="1">
    <citation type="submission" date="2020-08" db="EMBL/GenBank/DDBJ databases">
        <title>Genomic Encyclopedia of Type Strains, Phase IV (KMG-IV): sequencing the most valuable type-strain genomes for metagenomic binning, comparative biology and taxonomic classification.</title>
        <authorList>
            <person name="Goeker M."/>
        </authorList>
    </citation>
    <scope>NUCLEOTIDE SEQUENCE [LARGE SCALE GENOMIC DNA]</scope>
    <source>
        <strain evidence="1 2">DSM 102234</strain>
    </source>
</reference>
<dbReference type="Proteomes" id="UP000530268">
    <property type="component" value="Unassembled WGS sequence"/>
</dbReference>
<dbReference type="AlphaFoldDB" id="A0A7W6H2M2"/>
<evidence type="ECO:0000313" key="1">
    <source>
        <dbReference type="EMBL" id="MBB3994969.1"/>
    </source>
</evidence>
<protein>
    <submittedName>
        <fullName evidence="1">Uncharacterized protein</fullName>
    </submittedName>
</protein>
<dbReference type="EMBL" id="JACIEI010000009">
    <property type="protein sequence ID" value="MBB3994969.1"/>
    <property type="molecule type" value="Genomic_DNA"/>
</dbReference>
<keyword evidence="2" id="KW-1185">Reference proteome</keyword>
<dbReference type="InterPro" id="IPR043737">
    <property type="entry name" value="DUF5682"/>
</dbReference>